<keyword evidence="7" id="KW-1185">Reference proteome</keyword>
<feature type="region of interest" description="Disordered" evidence="5">
    <location>
        <begin position="271"/>
        <end position="403"/>
    </location>
</feature>
<comment type="similarity">
    <text evidence="1">Belongs to the RAD52 family.</text>
</comment>
<dbReference type="GO" id="GO:0006312">
    <property type="term" value="P:mitotic recombination"/>
    <property type="evidence" value="ECO:0007669"/>
    <property type="project" value="TreeGrafter"/>
</dbReference>
<feature type="compositionally biased region" description="Low complexity" evidence="5">
    <location>
        <begin position="506"/>
        <end position="515"/>
    </location>
</feature>
<dbReference type="Pfam" id="PF04098">
    <property type="entry name" value="Rad52_Rad22"/>
    <property type="match status" value="1"/>
</dbReference>
<gene>
    <name evidence="6" type="primary">RAD52</name>
    <name evidence="6" type="ORF">LshimejAT787_1100430</name>
</gene>
<dbReference type="OrthoDB" id="206565at2759"/>
<dbReference type="GO" id="GO:0000730">
    <property type="term" value="P:DNA recombinase assembly"/>
    <property type="evidence" value="ECO:0007669"/>
    <property type="project" value="InterPro"/>
</dbReference>
<dbReference type="InterPro" id="IPR042525">
    <property type="entry name" value="Rad52_Rad59_Rad22_sf"/>
</dbReference>
<dbReference type="Gene3D" id="3.30.390.80">
    <property type="entry name" value="DNA repair protein Rad52/59/22"/>
    <property type="match status" value="1"/>
</dbReference>
<protein>
    <submittedName>
        <fullName evidence="6">Rad52 22 double-strand break repair protein</fullName>
    </submittedName>
</protein>
<evidence type="ECO:0000313" key="6">
    <source>
        <dbReference type="EMBL" id="GLB42028.1"/>
    </source>
</evidence>
<comment type="caution">
    <text evidence="6">The sequence shown here is derived from an EMBL/GenBank/DDBJ whole genome shotgun (WGS) entry which is preliminary data.</text>
</comment>
<proteinExistence type="inferred from homology"/>
<dbReference type="GO" id="GO:0045002">
    <property type="term" value="P:double-strand break repair via single-strand annealing"/>
    <property type="evidence" value="ECO:0007669"/>
    <property type="project" value="InterPro"/>
</dbReference>
<dbReference type="Proteomes" id="UP001063166">
    <property type="component" value="Unassembled WGS sequence"/>
</dbReference>
<feature type="compositionally biased region" description="Polar residues" evidence="5">
    <location>
        <begin position="308"/>
        <end position="325"/>
    </location>
</feature>
<evidence type="ECO:0000313" key="7">
    <source>
        <dbReference type="Proteomes" id="UP001063166"/>
    </source>
</evidence>
<evidence type="ECO:0000256" key="5">
    <source>
        <dbReference type="SAM" id="MobiDB-lite"/>
    </source>
</evidence>
<dbReference type="InterPro" id="IPR041247">
    <property type="entry name" value="Rad52_fam"/>
</dbReference>
<dbReference type="EMBL" id="BRPK01000011">
    <property type="protein sequence ID" value="GLB42028.1"/>
    <property type="molecule type" value="Genomic_DNA"/>
</dbReference>
<dbReference type="PANTHER" id="PTHR12132">
    <property type="entry name" value="DNA REPAIR AND RECOMBINATION PROTEIN RAD52, RAD59"/>
    <property type="match status" value="1"/>
</dbReference>
<dbReference type="SUPFAM" id="SSF54768">
    <property type="entry name" value="dsRNA-binding domain-like"/>
    <property type="match status" value="1"/>
</dbReference>
<dbReference type="PANTHER" id="PTHR12132:SF1">
    <property type="entry name" value="DNA REPAIR PROTEIN RAD52 HOMOLOG"/>
    <property type="match status" value="1"/>
</dbReference>
<feature type="compositionally biased region" description="Basic residues" evidence="5">
    <location>
        <begin position="516"/>
        <end position="530"/>
    </location>
</feature>
<keyword evidence="3" id="KW-0233">DNA recombination</keyword>
<organism evidence="6 7">
    <name type="scientific">Lyophyllum shimeji</name>
    <name type="common">Hon-shimeji</name>
    <name type="synonym">Tricholoma shimeji</name>
    <dbReference type="NCBI Taxonomy" id="47721"/>
    <lineage>
        <taxon>Eukaryota</taxon>
        <taxon>Fungi</taxon>
        <taxon>Dikarya</taxon>
        <taxon>Basidiomycota</taxon>
        <taxon>Agaricomycotina</taxon>
        <taxon>Agaricomycetes</taxon>
        <taxon>Agaricomycetidae</taxon>
        <taxon>Agaricales</taxon>
        <taxon>Tricholomatineae</taxon>
        <taxon>Lyophyllaceae</taxon>
        <taxon>Lyophyllum</taxon>
    </lineage>
</organism>
<sequence>MAGAFSGRLVDSFYAQQARYSVPVGSPSTPLITSGAMSFNPQMHGTPVMGNQSMGDSSFSFNSPHPTFNPELSEATTLRIAALQAKLNQKLGPEYISQRPGPGGGPKLTYAEGWKIINLANEVFGFNGWSSSVVSLTTDFIDYNEESKRFNVGTTAVIRVTLRDGVFHEDIGYGVLENSKSKGAALDKCKKEAVTDGLKRALRNFGNLLGNCLYDKAYTQEVVKIKVPPAKFEKSELYRRPEFEETKPNIASTSKPTLTSASSAISANNATSNFVTPTRPTGQPPQQQTTVPPAMPSHLRPAPKPADPNTSLNNRPLHSTSSIQPSVAGPSNPVRAHQTMNMRRTTSVPPSKLAHTAKPPENASASSSDDIKPTMHDAPSVQPPAAAADPQPTDEAADESYHFYSDDDAFLAMVDLGEGDLGQPLLPETDLGRPIDGDEDGSDVRRAGGAKDQLPSPVNYAEETRQKSAGVFSGLLPQNQPHAQQQAQRSSNQFNPPNKPLPPPQQHQNHNQQQHRPPHNHQPQRNHPQQRHNQNQNQHQNHSHQSGSGADVAKRPSTPSTGGFHFPPGVDPRAEQSKQAVPPPQPLPHGQVPASRIGLKRPLDAMSSSTTVMRSGMGMGANGRLTGAGASAGQAQVKREVFGSLEIGEGGDVKRLRR</sequence>
<dbReference type="FunFam" id="3.30.390.80:FF:000001">
    <property type="entry name" value="DNA repair protein RAD52 homolog"/>
    <property type="match status" value="1"/>
</dbReference>
<keyword evidence="2" id="KW-0227">DNA damage</keyword>
<dbReference type="InterPro" id="IPR007232">
    <property type="entry name" value="Rad52_Rad59_Rad22"/>
</dbReference>
<evidence type="ECO:0000256" key="1">
    <source>
        <dbReference type="ARBA" id="ARBA00006638"/>
    </source>
</evidence>
<evidence type="ECO:0000256" key="4">
    <source>
        <dbReference type="ARBA" id="ARBA00023204"/>
    </source>
</evidence>
<feature type="region of interest" description="Disordered" evidence="5">
    <location>
        <begin position="415"/>
        <end position="658"/>
    </location>
</feature>
<dbReference type="AlphaFoldDB" id="A0A9P3PU26"/>
<feature type="compositionally biased region" description="Low complexity" evidence="5">
    <location>
        <begin position="271"/>
        <end position="292"/>
    </location>
</feature>
<feature type="region of interest" description="Disordered" evidence="5">
    <location>
        <begin position="243"/>
        <end position="262"/>
    </location>
</feature>
<dbReference type="GO" id="GO:0005634">
    <property type="term" value="C:nucleus"/>
    <property type="evidence" value="ECO:0007669"/>
    <property type="project" value="InterPro"/>
</dbReference>
<feature type="compositionally biased region" description="Low complexity" evidence="5">
    <location>
        <begin position="377"/>
        <end position="394"/>
    </location>
</feature>
<feature type="compositionally biased region" description="Low complexity" evidence="5">
    <location>
        <begin position="477"/>
        <end position="496"/>
    </location>
</feature>
<dbReference type="GO" id="GO:0003697">
    <property type="term" value="F:single-stranded DNA binding"/>
    <property type="evidence" value="ECO:0007669"/>
    <property type="project" value="UniProtKB-ARBA"/>
</dbReference>
<accession>A0A9P3PU26</accession>
<dbReference type="InterPro" id="IPR004585">
    <property type="entry name" value="DNA_recomb/repair_Rad52"/>
</dbReference>
<name>A0A9P3PU26_LYOSH</name>
<reference evidence="6" key="1">
    <citation type="submission" date="2022-07" db="EMBL/GenBank/DDBJ databases">
        <title>The genome of Lyophyllum shimeji provides insight into the initial evolution of ectomycorrhizal fungal genome.</title>
        <authorList>
            <person name="Kobayashi Y."/>
            <person name="Shibata T."/>
            <person name="Hirakawa H."/>
            <person name="Shigenobu S."/>
            <person name="Nishiyama T."/>
            <person name="Yamada A."/>
            <person name="Hasebe M."/>
            <person name="Kawaguchi M."/>
        </authorList>
    </citation>
    <scope>NUCLEOTIDE SEQUENCE</scope>
    <source>
        <strain evidence="6">AT787</strain>
    </source>
</reference>
<evidence type="ECO:0000256" key="3">
    <source>
        <dbReference type="ARBA" id="ARBA00023172"/>
    </source>
</evidence>
<feature type="compositionally biased region" description="Basic and acidic residues" evidence="5">
    <location>
        <begin position="430"/>
        <end position="446"/>
    </location>
</feature>
<feature type="compositionally biased region" description="Polar residues" evidence="5">
    <location>
        <begin position="338"/>
        <end position="349"/>
    </location>
</feature>
<keyword evidence="4" id="KW-0234">DNA repair</keyword>
<evidence type="ECO:0000256" key="2">
    <source>
        <dbReference type="ARBA" id="ARBA00022763"/>
    </source>
</evidence>
<feature type="compositionally biased region" description="Low complexity" evidence="5">
    <location>
        <begin position="531"/>
        <end position="545"/>
    </location>
</feature>
<dbReference type="NCBIfam" id="TIGR00607">
    <property type="entry name" value="rad52"/>
    <property type="match status" value="1"/>
</dbReference>